<keyword evidence="13" id="KW-0464">Manganese</keyword>
<dbReference type="InterPro" id="IPR029044">
    <property type="entry name" value="Nucleotide-diphossugar_trans"/>
</dbReference>
<evidence type="ECO:0000256" key="5">
    <source>
        <dbReference type="ARBA" id="ARBA00022676"/>
    </source>
</evidence>
<dbReference type="InterPro" id="IPR039477">
    <property type="entry name" value="ILEI/PANDER_dom"/>
</dbReference>
<dbReference type="STRING" id="6689.A0A423STG8"/>
<comment type="subcellular location">
    <subcellularLocation>
        <location evidence="2">Golgi apparatus membrane</location>
        <topology evidence="2">Single-pass type II membrane protein</topology>
    </subcellularLocation>
</comment>
<dbReference type="GO" id="GO:0046872">
    <property type="term" value="F:metal ion binding"/>
    <property type="evidence" value="ECO:0007669"/>
    <property type="project" value="UniProtKB-KW"/>
</dbReference>
<sequence>MTRKEARMVPTSQECFGLPPSQMTSGHKLDVEQGEVVFDEAGAARKLVLKGVVLDIPPAEDLLEAVVFHARPEEEPYLLDLRGGRPHRRRVEASRVDPDARGNFGIVWIRGIPFDLSVTADYRKVIDVRDRFGKSAYKIDLRSFEHMTMRDIEDDPTLVPEPPEAIDWSVADRRPLTSLALNISARAVVVTANRERQVSNRTAARGLPEQMWLVGAGLHLLVLNPCTAEVTLDKVFPTGEPGAYRDLTWTLGNIQDNRVVVVASVVSTVVVASVHDGSLQLSSARDHLEALGSEWVRYYSYRDAWAWVFSKGGATLGSGFAPNTRTFDKAASPLLMEVDVPWDPPRDKEEGEGGTTGHGEMEDEGTSDSPTEEKAVEDDLARGERLEKMTSGAPVTVSEYLTQRRERSSKEKKGEARNKDERETAIGDAEASCEEICSSWPPTQEWQHRRAFCASHDGFGDLCSCEKPFVVNEEDVVPKPTTWREDIPILVITGGRIHYLFRLLQSLGRQPGVRRDLILLVTDGHNKEVAKLAHILRLSLLVHRPEGVIPAKISRNVRFGLFNIMRKYPKADKFIVLEDDLILSPDFYAYMQQTSWILENDPTVYCVSAFNHLSYAHTAHDATQLYRAHSYPAYGWMMDKKGLEFILPKWLPSNVTHDWDHFMDTDILRRGRECIIPDINRSYHGGAIGAHLTASWATEKDFLNRTYNLDPEVVLMDPSRLLLKEYEQEMKALFARAEVVDTDGLDDANFTFSVKEGGVYVIYAYKETTEDDLAFRVLGDVLRVWNRDDRDAHDHTWRLSYHGRHAPGGGRPLLQVLVVPARRKNVFGVFPESKVDLQREDLRVRMGAMLSTHANMTNLPYHDAPAKSIHAGDALYLYQAMKHRMSISSGTSSSPSSGAEIEDATEAPVEANGRTLSSTEVSTEGAPGGSAVTSGSTGGFGPSAGGSPSVEATEEKAATPEGTDTDKTSTKDPKHDETLEKVQPTVPGENRHVFKRAVASPPSVEESGTTSERSTDLLEKTTRAVHSLGTDFPICTSATKQSNTCGRIQE</sequence>
<accession>A0A423STG8</accession>
<dbReference type="Pfam" id="PF03071">
    <property type="entry name" value="GNT-I"/>
    <property type="match status" value="1"/>
</dbReference>
<dbReference type="SUPFAM" id="SSF53448">
    <property type="entry name" value="Nucleotide-diphospho-sugar transferases"/>
    <property type="match status" value="1"/>
</dbReference>
<keyword evidence="5" id="KW-0328">Glycosyltransferase</keyword>
<evidence type="ECO:0000256" key="4">
    <source>
        <dbReference type="ARBA" id="ARBA00006492"/>
    </source>
</evidence>
<dbReference type="Gene3D" id="3.90.550.10">
    <property type="entry name" value="Spore Coat Polysaccharide Biosynthesis Protein SpsA, Chain A"/>
    <property type="match status" value="1"/>
</dbReference>
<comment type="pathway">
    <text evidence="3">Protein modification; protein glycosylation.</text>
</comment>
<evidence type="ECO:0000256" key="9">
    <source>
        <dbReference type="ARBA" id="ARBA00022968"/>
    </source>
</evidence>
<feature type="compositionally biased region" description="Polar residues" evidence="14">
    <location>
        <begin position="1036"/>
        <end position="1050"/>
    </location>
</feature>
<dbReference type="GO" id="GO:0000139">
    <property type="term" value="C:Golgi membrane"/>
    <property type="evidence" value="ECO:0007669"/>
    <property type="project" value="UniProtKB-SubCell"/>
</dbReference>
<dbReference type="Proteomes" id="UP000283509">
    <property type="component" value="Unassembled WGS sequence"/>
</dbReference>
<keyword evidence="12" id="KW-0472">Membrane</keyword>
<reference evidence="16 17" key="1">
    <citation type="submission" date="2018-04" db="EMBL/GenBank/DDBJ databases">
        <authorList>
            <person name="Zhang X."/>
            <person name="Yuan J."/>
            <person name="Li F."/>
            <person name="Xiang J."/>
        </authorList>
    </citation>
    <scope>NUCLEOTIDE SEQUENCE [LARGE SCALE GENOMIC DNA]</scope>
    <source>
        <tissue evidence="16">Muscle</tissue>
    </source>
</reference>
<dbReference type="PROSITE" id="PS52031">
    <property type="entry name" value="GG_LECTIN"/>
    <property type="match status" value="1"/>
</dbReference>
<organism evidence="16 17">
    <name type="scientific">Penaeus vannamei</name>
    <name type="common">Whiteleg shrimp</name>
    <name type="synonym">Litopenaeus vannamei</name>
    <dbReference type="NCBI Taxonomy" id="6689"/>
    <lineage>
        <taxon>Eukaryota</taxon>
        <taxon>Metazoa</taxon>
        <taxon>Ecdysozoa</taxon>
        <taxon>Arthropoda</taxon>
        <taxon>Crustacea</taxon>
        <taxon>Multicrustacea</taxon>
        <taxon>Malacostraca</taxon>
        <taxon>Eumalacostraca</taxon>
        <taxon>Eucarida</taxon>
        <taxon>Decapoda</taxon>
        <taxon>Dendrobranchiata</taxon>
        <taxon>Penaeoidea</taxon>
        <taxon>Penaeidae</taxon>
        <taxon>Penaeus</taxon>
    </lineage>
</organism>
<reference evidence="16 17" key="2">
    <citation type="submission" date="2019-01" db="EMBL/GenBank/DDBJ databases">
        <title>The decoding of complex shrimp genome reveals the adaptation for benthos swimmer, frequently molting mechanism and breeding impact on genome.</title>
        <authorList>
            <person name="Sun Y."/>
            <person name="Gao Y."/>
            <person name="Yu Y."/>
        </authorList>
    </citation>
    <scope>NUCLEOTIDE SEQUENCE [LARGE SCALE GENOMIC DNA]</scope>
    <source>
        <tissue evidence="16">Muscle</tissue>
    </source>
</reference>
<feature type="compositionally biased region" description="Basic and acidic residues" evidence="14">
    <location>
        <begin position="371"/>
        <end position="388"/>
    </location>
</feature>
<feature type="region of interest" description="Disordered" evidence="14">
    <location>
        <begin position="887"/>
        <end position="1050"/>
    </location>
</feature>
<proteinExistence type="inferred from homology"/>
<keyword evidence="11" id="KW-0333">Golgi apparatus</keyword>
<dbReference type="PANTHER" id="PTHR46396">
    <property type="entry name" value="PROTEIN O-LINKED-MANNOSE BETA-1,2-N-ACETYLGLUCOSAMINYLTRANSFERASE 1"/>
    <property type="match status" value="1"/>
</dbReference>
<dbReference type="UniPathway" id="UPA00378"/>
<comment type="cofactor">
    <cofactor evidence="1">
        <name>Mn(2+)</name>
        <dbReference type="ChEBI" id="CHEBI:29035"/>
    </cofactor>
</comment>
<feature type="region of interest" description="Disordered" evidence="14">
    <location>
        <begin position="336"/>
        <end position="431"/>
    </location>
</feature>
<keyword evidence="10" id="KW-1133">Transmembrane helix</keyword>
<evidence type="ECO:0000256" key="14">
    <source>
        <dbReference type="SAM" id="MobiDB-lite"/>
    </source>
</evidence>
<keyword evidence="8" id="KW-0479">Metal-binding</keyword>
<dbReference type="InterPro" id="IPR004139">
    <property type="entry name" value="Glyco_trans_13"/>
</dbReference>
<feature type="compositionally biased region" description="Basic and acidic residues" evidence="14">
    <location>
        <begin position="953"/>
        <end position="980"/>
    </location>
</feature>
<evidence type="ECO:0000313" key="16">
    <source>
        <dbReference type="EMBL" id="ROT67490.1"/>
    </source>
</evidence>
<feature type="compositionally biased region" description="Basic and acidic residues" evidence="14">
    <location>
        <begin position="402"/>
        <end position="425"/>
    </location>
</feature>
<comment type="similarity">
    <text evidence="4">Belongs to the glycosyltransferase 13 family.</text>
</comment>
<dbReference type="EMBL" id="QCYY01002807">
    <property type="protein sequence ID" value="ROT67490.1"/>
    <property type="molecule type" value="Genomic_DNA"/>
</dbReference>
<keyword evidence="9" id="KW-0735">Signal-anchor</keyword>
<evidence type="ECO:0000256" key="3">
    <source>
        <dbReference type="ARBA" id="ARBA00004922"/>
    </source>
</evidence>
<evidence type="ECO:0000256" key="8">
    <source>
        <dbReference type="ARBA" id="ARBA00022723"/>
    </source>
</evidence>
<keyword evidence="7" id="KW-0812">Transmembrane</keyword>
<keyword evidence="6" id="KW-0808">Transferase</keyword>
<dbReference type="GO" id="GO:0047223">
    <property type="term" value="F:beta-1,3-galactosyl-O-glycosyl-glycoprotein beta-1,3-N-acetylglucosaminyltransferase activity"/>
    <property type="evidence" value="ECO:0007669"/>
    <property type="project" value="TreeGrafter"/>
</dbReference>
<evidence type="ECO:0000256" key="1">
    <source>
        <dbReference type="ARBA" id="ARBA00001936"/>
    </source>
</evidence>
<protein>
    <recommendedName>
        <fullName evidence="15">ILEI/PANDER domain-containing protein</fullName>
    </recommendedName>
</protein>
<dbReference type="Pfam" id="PF15711">
    <property type="entry name" value="ILEI"/>
    <property type="match status" value="1"/>
</dbReference>
<dbReference type="AlphaFoldDB" id="A0A423STG8"/>
<name>A0A423STG8_PENVA</name>
<evidence type="ECO:0000256" key="2">
    <source>
        <dbReference type="ARBA" id="ARBA00004323"/>
    </source>
</evidence>
<feature type="domain" description="ILEI/PANDER" evidence="15">
    <location>
        <begin position="217"/>
        <end position="312"/>
    </location>
</feature>
<dbReference type="OrthoDB" id="6368075at2759"/>
<evidence type="ECO:0000256" key="6">
    <source>
        <dbReference type="ARBA" id="ARBA00022679"/>
    </source>
</evidence>
<evidence type="ECO:0000256" key="7">
    <source>
        <dbReference type="ARBA" id="ARBA00022692"/>
    </source>
</evidence>
<feature type="compositionally biased region" description="Basic and acidic residues" evidence="14">
    <location>
        <begin position="1013"/>
        <end position="1022"/>
    </location>
</feature>
<evidence type="ECO:0000256" key="13">
    <source>
        <dbReference type="ARBA" id="ARBA00023211"/>
    </source>
</evidence>
<gene>
    <name evidence="16" type="ORF">C7M84_014428</name>
</gene>
<evidence type="ECO:0000313" key="17">
    <source>
        <dbReference type="Proteomes" id="UP000283509"/>
    </source>
</evidence>
<evidence type="ECO:0000256" key="11">
    <source>
        <dbReference type="ARBA" id="ARBA00023034"/>
    </source>
</evidence>
<comment type="caution">
    <text evidence="16">The sequence shown here is derived from an EMBL/GenBank/DDBJ whole genome shotgun (WGS) entry which is preliminary data.</text>
</comment>
<evidence type="ECO:0000256" key="12">
    <source>
        <dbReference type="ARBA" id="ARBA00023136"/>
    </source>
</evidence>
<dbReference type="PANTHER" id="PTHR46396:SF2">
    <property type="entry name" value="ILEI_PANDER DOMAIN-CONTAINING PROTEIN"/>
    <property type="match status" value="1"/>
</dbReference>
<evidence type="ECO:0000256" key="10">
    <source>
        <dbReference type="ARBA" id="ARBA00022989"/>
    </source>
</evidence>
<feature type="compositionally biased region" description="Low complexity" evidence="14">
    <location>
        <begin position="887"/>
        <end position="897"/>
    </location>
</feature>
<dbReference type="GO" id="GO:0016266">
    <property type="term" value="P:protein O-linked glycosylation via N-acetyl-galactosamine"/>
    <property type="evidence" value="ECO:0007669"/>
    <property type="project" value="TreeGrafter"/>
</dbReference>
<evidence type="ECO:0000259" key="15">
    <source>
        <dbReference type="Pfam" id="PF15711"/>
    </source>
</evidence>
<dbReference type="InterPro" id="IPR052463">
    <property type="entry name" value="O-linked_mannose_GnT"/>
</dbReference>
<keyword evidence="17" id="KW-1185">Reference proteome</keyword>